<evidence type="ECO:0000313" key="5">
    <source>
        <dbReference type="EMBL" id="GLS06359.1"/>
    </source>
</evidence>
<dbReference type="SMART" id="SM00345">
    <property type="entry name" value="HTH_GNTR"/>
    <property type="match status" value="1"/>
</dbReference>
<evidence type="ECO:0000313" key="6">
    <source>
        <dbReference type="Proteomes" id="UP001156836"/>
    </source>
</evidence>
<dbReference type="Gene3D" id="1.10.10.10">
    <property type="entry name" value="Winged helix-like DNA-binding domain superfamily/Winged helix DNA-binding domain"/>
    <property type="match status" value="1"/>
</dbReference>
<dbReference type="InterPro" id="IPR000524">
    <property type="entry name" value="Tscrpt_reg_HTH_GntR"/>
</dbReference>
<evidence type="ECO:0000256" key="2">
    <source>
        <dbReference type="ARBA" id="ARBA00023125"/>
    </source>
</evidence>
<dbReference type="Pfam" id="PF00392">
    <property type="entry name" value="GntR"/>
    <property type="match status" value="1"/>
</dbReference>
<keyword evidence="3" id="KW-0804">Transcription</keyword>
<comment type="caution">
    <text evidence="5">The sequence shown here is derived from an EMBL/GenBank/DDBJ whole genome shotgun (WGS) entry which is preliminary data.</text>
</comment>
<keyword evidence="6" id="KW-1185">Reference proteome</keyword>
<keyword evidence="2" id="KW-0238">DNA-binding</keyword>
<evidence type="ECO:0000259" key="4">
    <source>
        <dbReference type="PROSITE" id="PS50949"/>
    </source>
</evidence>
<dbReference type="InterPro" id="IPR012702">
    <property type="entry name" value="CP_lyase_PhnF"/>
</dbReference>
<dbReference type="SUPFAM" id="SSF46785">
    <property type="entry name" value="Winged helix' DNA-binding domain"/>
    <property type="match status" value="1"/>
</dbReference>
<dbReference type="PRINTS" id="PR00035">
    <property type="entry name" value="HTHGNTR"/>
</dbReference>
<evidence type="ECO:0000256" key="3">
    <source>
        <dbReference type="ARBA" id="ARBA00023163"/>
    </source>
</evidence>
<dbReference type="EMBL" id="BSOZ01000160">
    <property type="protein sequence ID" value="GLS06359.1"/>
    <property type="molecule type" value="Genomic_DNA"/>
</dbReference>
<dbReference type="RefSeq" id="WP_018747757.1">
    <property type="nucleotide sequence ID" value="NZ_BSOZ01000160.1"/>
</dbReference>
<dbReference type="InterPro" id="IPR050679">
    <property type="entry name" value="Bact_HTH_transcr_reg"/>
</dbReference>
<dbReference type="Pfam" id="PF07702">
    <property type="entry name" value="UTRA"/>
    <property type="match status" value="1"/>
</dbReference>
<name>A0ABQ6BXA4_9NEIS</name>
<gene>
    <name evidence="5" type="ORF">GCM10007860_35450</name>
</gene>
<protein>
    <submittedName>
        <fullName evidence="5">Phosphonate metabolism transcriptional regulator PhnF</fullName>
    </submittedName>
</protein>
<dbReference type="PROSITE" id="PS50949">
    <property type="entry name" value="HTH_GNTR"/>
    <property type="match status" value="1"/>
</dbReference>
<reference evidence="6" key="1">
    <citation type="journal article" date="2019" name="Int. J. Syst. Evol. Microbiol.">
        <title>The Global Catalogue of Microorganisms (GCM) 10K type strain sequencing project: providing services to taxonomists for standard genome sequencing and annotation.</title>
        <authorList>
            <consortium name="The Broad Institute Genomics Platform"/>
            <consortium name="The Broad Institute Genome Sequencing Center for Infectious Disease"/>
            <person name="Wu L."/>
            <person name="Ma J."/>
        </authorList>
    </citation>
    <scope>NUCLEOTIDE SEQUENCE [LARGE SCALE GENOMIC DNA]</scope>
    <source>
        <strain evidence="6">NBRC 104970</strain>
    </source>
</reference>
<proteinExistence type="predicted"/>
<dbReference type="InterPro" id="IPR011663">
    <property type="entry name" value="UTRA"/>
</dbReference>
<dbReference type="InterPro" id="IPR028978">
    <property type="entry name" value="Chorismate_lyase_/UTRA_dom_sf"/>
</dbReference>
<dbReference type="SUPFAM" id="SSF64288">
    <property type="entry name" value="Chorismate lyase-like"/>
    <property type="match status" value="1"/>
</dbReference>
<dbReference type="Gene3D" id="3.40.1410.10">
    <property type="entry name" value="Chorismate lyase-like"/>
    <property type="match status" value="1"/>
</dbReference>
<dbReference type="PANTHER" id="PTHR44846">
    <property type="entry name" value="MANNOSYL-D-GLYCERATE TRANSPORT/METABOLISM SYSTEM REPRESSOR MNGR-RELATED"/>
    <property type="match status" value="1"/>
</dbReference>
<dbReference type="InterPro" id="IPR036390">
    <property type="entry name" value="WH_DNA-bd_sf"/>
</dbReference>
<sequence length="241" mass="26950">MIQRGSGVAVWRQIEQAIEAEIAQQHYRAGERLPTEAEFAARFEVNRHTIRRAVAALETRGLVRVEQGRGIFLQDYAVHYSMGKRMRFSESLKRLQREGQIEVLRSQEIPASAKVAQALRLAEGERVLQVDSLARADGRVVSMTTRFFPAQRFAGLAEAYAETGSITSAMQRYGVADYERLESRITARLPDEAVARHLQRPKNQPVLQVEGINIDQHGVPIEFGISRLAGDAVQLVVGGEE</sequence>
<dbReference type="SMART" id="SM00866">
    <property type="entry name" value="UTRA"/>
    <property type="match status" value="1"/>
</dbReference>
<dbReference type="Proteomes" id="UP001156836">
    <property type="component" value="Unassembled WGS sequence"/>
</dbReference>
<dbReference type="PANTHER" id="PTHR44846:SF1">
    <property type="entry name" value="MANNOSYL-D-GLYCERATE TRANSPORT_METABOLISM SYSTEM REPRESSOR MNGR-RELATED"/>
    <property type="match status" value="1"/>
</dbReference>
<dbReference type="CDD" id="cd07377">
    <property type="entry name" value="WHTH_GntR"/>
    <property type="match status" value="1"/>
</dbReference>
<dbReference type="NCBIfam" id="TIGR02325">
    <property type="entry name" value="C_P_lyase_phnF"/>
    <property type="match status" value="1"/>
</dbReference>
<dbReference type="InterPro" id="IPR036388">
    <property type="entry name" value="WH-like_DNA-bd_sf"/>
</dbReference>
<keyword evidence="1" id="KW-0805">Transcription regulation</keyword>
<organism evidence="5 6">
    <name type="scientific">Chitiniphilus shinanonensis</name>
    <dbReference type="NCBI Taxonomy" id="553088"/>
    <lineage>
        <taxon>Bacteria</taxon>
        <taxon>Pseudomonadati</taxon>
        <taxon>Pseudomonadota</taxon>
        <taxon>Betaproteobacteria</taxon>
        <taxon>Neisseriales</taxon>
        <taxon>Chitinibacteraceae</taxon>
        <taxon>Chitiniphilus</taxon>
    </lineage>
</organism>
<evidence type="ECO:0000256" key="1">
    <source>
        <dbReference type="ARBA" id="ARBA00023015"/>
    </source>
</evidence>
<accession>A0ABQ6BXA4</accession>
<feature type="domain" description="HTH gntR-type" evidence="4">
    <location>
        <begin position="8"/>
        <end position="76"/>
    </location>
</feature>